<dbReference type="InterPro" id="IPR002099">
    <property type="entry name" value="MutL/Mlh/PMS"/>
</dbReference>
<dbReference type="GO" id="GO:0032300">
    <property type="term" value="C:mismatch repair complex"/>
    <property type="evidence" value="ECO:0007669"/>
    <property type="project" value="InterPro"/>
</dbReference>
<dbReference type="PANTHER" id="PTHR10073">
    <property type="entry name" value="DNA MISMATCH REPAIR PROTEIN MLH, PMS, MUTL"/>
    <property type="match status" value="1"/>
</dbReference>
<dbReference type="InterPro" id="IPR042120">
    <property type="entry name" value="MutL_C_dimsub"/>
</dbReference>
<feature type="domain" description="DNA mismatch repair protein S5" evidence="6">
    <location>
        <begin position="214"/>
        <end position="332"/>
    </location>
</feature>
<dbReference type="EMBL" id="PDKT01000003">
    <property type="protein sequence ID" value="PPI87809.1"/>
    <property type="molecule type" value="Genomic_DNA"/>
</dbReference>
<dbReference type="Proteomes" id="UP000296153">
    <property type="component" value="Unassembled WGS sequence"/>
</dbReference>
<dbReference type="PROSITE" id="PS00058">
    <property type="entry name" value="DNA_MISMATCH_REPAIR_1"/>
    <property type="match status" value="1"/>
</dbReference>
<dbReference type="Gene3D" id="3.30.1370.100">
    <property type="entry name" value="MutL, C-terminal domain, regulatory subdomain"/>
    <property type="match status" value="1"/>
</dbReference>
<gene>
    <name evidence="5" type="primary">mutL</name>
    <name evidence="7" type="ORF">CRV12_02315</name>
</gene>
<organism evidence="7 8">
    <name type="scientific">Candidatus Pantoea edessiphila</name>
    <dbReference type="NCBI Taxonomy" id="2044610"/>
    <lineage>
        <taxon>Bacteria</taxon>
        <taxon>Pseudomonadati</taxon>
        <taxon>Pseudomonadota</taxon>
        <taxon>Gammaproteobacteria</taxon>
        <taxon>Enterobacterales</taxon>
        <taxon>Erwiniaceae</taxon>
        <taxon>Pantoea</taxon>
    </lineage>
</organism>
<dbReference type="InterPro" id="IPR014721">
    <property type="entry name" value="Ribsml_uS5_D2-typ_fold_subgr"/>
</dbReference>
<evidence type="ECO:0000313" key="7">
    <source>
        <dbReference type="EMBL" id="PPI87809.1"/>
    </source>
</evidence>
<dbReference type="CDD" id="cd16926">
    <property type="entry name" value="HATPase_MutL-MLH-PMS-like"/>
    <property type="match status" value="1"/>
</dbReference>
<dbReference type="SUPFAM" id="SSF55874">
    <property type="entry name" value="ATPase domain of HSP90 chaperone/DNA topoisomerase II/histidine kinase"/>
    <property type="match status" value="1"/>
</dbReference>
<dbReference type="Pfam" id="PF01119">
    <property type="entry name" value="DNA_mis_repair"/>
    <property type="match status" value="1"/>
</dbReference>
<comment type="similarity">
    <text evidence="1 5">Belongs to the DNA mismatch repair MutL/HexB family.</text>
</comment>
<evidence type="ECO:0000313" key="8">
    <source>
        <dbReference type="Proteomes" id="UP000296153"/>
    </source>
</evidence>
<dbReference type="CDD" id="cd03482">
    <property type="entry name" value="MutL_Trans_MutL"/>
    <property type="match status" value="1"/>
</dbReference>
<comment type="function">
    <text evidence="5">This protein is involved in the repair of mismatches in DNA. It is required for dam-dependent methyl-directed DNA mismatch repair. May act as a 'molecular matchmaker', a protein that promotes the formation of a stable complex between two or more DNA-binding proteins in an ATP-dependent manner without itself being part of a final effector complex.</text>
</comment>
<dbReference type="InterPro" id="IPR013507">
    <property type="entry name" value="DNA_mismatch_S5_2-like"/>
</dbReference>
<evidence type="ECO:0000256" key="3">
    <source>
        <dbReference type="ARBA" id="ARBA00022763"/>
    </source>
</evidence>
<protein>
    <recommendedName>
        <fullName evidence="2 5">DNA mismatch repair protein MutL</fullName>
    </recommendedName>
</protein>
<sequence>MVMSIKILPPHIVNQISAGEIIERPASVVKELMENSLDAGANRIDININQGGTKLIQIQDNGCGIIKNELCIALQRYATSKIRYAKDLEEIKTLGFRGEALTTISSISRLTLTSQTINQKQAWQIYTEGIQSNIKIKPATHPVGTTIKVFDLFYNTPVRRKLMKTEKIEFNYIDLILNQILLARFDITISLSHNGNLIYYQPSVVTESETKRRLISICGIDFVKNAFYIDYRRDNLFLHGWMSAINICMSHKTLQYCYVNGRIVKNKIITDAIKQAYQSILQNNKKMSYIIYLEIDPNQVNVNIHPSKKEVCFYQSGLIHNFIIQGVTDLLKNIFEKTKINISCVKNHKYQLKINNNHLKSNNFFSLPDWYYEDDILNLKNKQIKTNYDNHISIYKSPILKTYSKIFGQLLTILKNRYAVLKKNQQLLLMSLSTALRYLKQEQLHHNKIKYKTTPLIIPLKMKINEYYLKIILENYELIKKTGILFQIERDTLNLYSVPSTLHKYRLKNLIFEMLEYLNKQKNTSDKQLFYWLLSYSDSNENIDWDILKVNILLAEIEYFCPYLINNMPSDLIQHININNAIDTLNHG</sequence>
<dbReference type="SUPFAM" id="SSF118116">
    <property type="entry name" value="DNA mismatch repair protein MutL"/>
    <property type="match status" value="1"/>
</dbReference>
<dbReference type="InterPro" id="IPR020568">
    <property type="entry name" value="Ribosomal_Su5_D2-typ_SF"/>
</dbReference>
<keyword evidence="4 5" id="KW-0234">DNA repair</keyword>
<dbReference type="SMART" id="SM01340">
    <property type="entry name" value="DNA_mis_repair"/>
    <property type="match status" value="1"/>
</dbReference>
<proteinExistence type="inferred from homology"/>
<keyword evidence="3 5" id="KW-0227">DNA damage</keyword>
<reference evidence="7 8" key="1">
    <citation type="journal article" date="2018" name="Genome Biol. Evol.">
        <title>Cladogenesis and Genomic Streamlining in Extracellular Endosymbionts of Tropical Stink Bugs.</title>
        <authorList>
            <person name="Otero-Bravo A."/>
            <person name="Goffredi S."/>
            <person name="Sabree Z.L."/>
        </authorList>
    </citation>
    <scope>NUCLEOTIDE SEQUENCE [LARGE SCALE GENOMIC DNA]</scope>
    <source>
        <strain evidence="7 8">SoEE</strain>
    </source>
</reference>
<dbReference type="InterPro" id="IPR042121">
    <property type="entry name" value="MutL_C_regsub"/>
</dbReference>
<dbReference type="Gene3D" id="3.30.565.10">
    <property type="entry name" value="Histidine kinase-like ATPase, C-terminal domain"/>
    <property type="match status" value="1"/>
</dbReference>
<dbReference type="PANTHER" id="PTHR10073:SF12">
    <property type="entry name" value="DNA MISMATCH REPAIR PROTEIN MLH1"/>
    <property type="match status" value="1"/>
</dbReference>
<dbReference type="Pfam" id="PF13589">
    <property type="entry name" value="HATPase_c_3"/>
    <property type="match status" value="1"/>
</dbReference>
<evidence type="ECO:0000256" key="2">
    <source>
        <dbReference type="ARBA" id="ARBA00021975"/>
    </source>
</evidence>
<dbReference type="GO" id="GO:0140664">
    <property type="term" value="F:ATP-dependent DNA damage sensor activity"/>
    <property type="evidence" value="ECO:0007669"/>
    <property type="project" value="InterPro"/>
</dbReference>
<dbReference type="NCBIfam" id="TIGR00585">
    <property type="entry name" value="mutl"/>
    <property type="match status" value="1"/>
</dbReference>
<evidence type="ECO:0000256" key="4">
    <source>
        <dbReference type="ARBA" id="ARBA00023204"/>
    </source>
</evidence>
<evidence type="ECO:0000256" key="1">
    <source>
        <dbReference type="ARBA" id="ARBA00006082"/>
    </source>
</evidence>
<dbReference type="GO" id="GO:0006298">
    <property type="term" value="P:mismatch repair"/>
    <property type="evidence" value="ECO:0007669"/>
    <property type="project" value="UniProtKB-UniRule"/>
</dbReference>
<comment type="caution">
    <text evidence="7">The sequence shown here is derived from an EMBL/GenBank/DDBJ whole genome shotgun (WGS) entry which is preliminary data.</text>
</comment>
<dbReference type="HAMAP" id="MF_00149">
    <property type="entry name" value="DNA_mis_repair"/>
    <property type="match status" value="1"/>
</dbReference>
<dbReference type="GO" id="GO:0016887">
    <property type="term" value="F:ATP hydrolysis activity"/>
    <property type="evidence" value="ECO:0007669"/>
    <property type="project" value="InterPro"/>
</dbReference>
<dbReference type="FunFam" id="3.30.565.10:FF:000003">
    <property type="entry name" value="DNA mismatch repair endonuclease MutL"/>
    <property type="match status" value="1"/>
</dbReference>
<evidence type="ECO:0000256" key="5">
    <source>
        <dbReference type="HAMAP-Rule" id="MF_00149"/>
    </source>
</evidence>
<dbReference type="Pfam" id="PF08676">
    <property type="entry name" value="MutL_C"/>
    <property type="match status" value="1"/>
</dbReference>
<dbReference type="SUPFAM" id="SSF54211">
    <property type="entry name" value="Ribosomal protein S5 domain 2-like"/>
    <property type="match status" value="1"/>
</dbReference>
<dbReference type="InterPro" id="IPR038973">
    <property type="entry name" value="MutL/Mlh/Pms-like"/>
</dbReference>
<dbReference type="InterPro" id="IPR020667">
    <property type="entry name" value="DNA_mismatch_repair_MutL"/>
</dbReference>
<dbReference type="InterPro" id="IPR037198">
    <property type="entry name" value="MutL_C_sf"/>
</dbReference>
<evidence type="ECO:0000259" key="6">
    <source>
        <dbReference type="SMART" id="SM01340"/>
    </source>
</evidence>
<name>A0A2P5SZP3_9GAMM</name>
<accession>A0A2P5SZP3</accession>
<dbReference type="InterPro" id="IPR036890">
    <property type="entry name" value="HATPase_C_sf"/>
</dbReference>
<dbReference type="Gene3D" id="3.30.230.10">
    <property type="match status" value="1"/>
</dbReference>
<dbReference type="Gene3D" id="3.30.1540.20">
    <property type="entry name" value="MutL, C-terminal domain, dimerisation subdomain"/>
    <property type="match status" value="1"/>
</dbReference>
<dbReference type="GO" id="GO:0005524">
    <property type="term" value="F:ATP binding"/>
    <property type="evidence" value="ECO:0007669"/>
    <property type="project" value="InterPro"/>
</dbReference>
<dbReference type="InterPro" id="IPR014762">
    <property type="entry name" value="DNA_mismatch_repair_CS"/>
</dbReference>
<dbReference type="AlphaFoldDB" id="A0A2P5SZP3"/>
<dbReference type="GO" id="GO:0030983">
    <property type="term" value="F:mismatched DNA binding"/>
    <property type="evidence" value="ECO:0007669"/>
    <property type="project" value="InterPro"/>
</dbReference>
<dbReference type="InterPro" id="IPR014790">
    <property type="entry name" value="MutL_C"/>
</dbReference>